<dbReference type="SUPFAM" id="SSF55874">
    <property type="entry name" value="ATPase domain of HSP90 chaperone/DNA topoisomerase II/histidine kinase"/>
    <property type="match status" value="1"/>
</dbReference>
<dbReference type="AlphaFoldDB" id="A0A4R1NJD7"/>
<gene>
    <name evidence="11" type="primary">rcsD</name>
    <name evidence="15" type="ORF">EZJ58_5563</name>
</gene>
<keyword evidence="11" id="KW-0997">Cell inner membrane</keyword>
<feature type="modified residue" description="Phosphohistidine" evidence="11 12">
    <location>
        <position position="856"/>
    </location>
</feature>
<dbReference type="SMART" id="SM00387">
    <property type="entry name" value="HATPase_c"/>
    <property type="match status" value="1"/>
</dbReference>
<dbReference type="InterPro" id="IPR008207">
    <property type="entry name" value="Sig_transdc_His_kin_Hpt_dom"/>
</dbReference>
<comment type="function">
    <text evidence="11">Component of the Rcs signaling system, which controls transcription of numerous genes. RcsD is a phosphotransfer intermediate between the sensor kinase RcsC and the response regulator RcsB. It acquires a phosphoryl group from RcsC and transfers it to RcsB.</text>
</comment>
<dbReference type="InterPro" id="IPR005467">
    <property type="entry name" value="His_kinase_dom"/>
</dbReference>
<evidence type="ECO:0000313" key="15">
    <source>
        <dbReference type="EMBL" id="TCL07249.1"/>
    </source>
</evidence>
<dbReference type="Gene3D" id="3.40.50.11620">
    <property type="entry name" value="Phosphotransferase RcsD, RcsD-ABL domain"/>
    <property type="match status" value="1"/>
</dbReference>
<dbReference type="Proteomes" id="UP000294555">
    <property type="component" value="Unassembled WGS sequence"/>
</dbReference>
<dbReference type="RefSeq" id="WP_132927302.1">
    <property type="nucleotide sequence ID" value="NZ_SJOI01000001.1"/>
</dbReference>
<keyword evidence="10 11" id="KW-0472">Membrane</keyword>
<dbReference type="Pfam" id="PF02518">
    <property type="entry name" value="HATPase_c"/>
    <property type="match status" value="1"/>
</dbReference>
<dbReference type="EMBL" id="SJOI01000001">
    <property type="protein sequence ID" value="TCL07249.1"/>
    <property type="molecule type" value="Genomic_DNA"/>
</dbReference>
<keyword evidence="7 11" id="KW-0067">ATP-binding</keyword>
<evidence type="ECO:0000256" key="9">
    <source>
        <dbReference type="ARBA" id="ARBA00023012"/>
    </source>
</evidence>
<accession>A0A4R1NJD7</accession>
<dbReference type="PANTHER" id="PTHR43047:SF72">
    <property type="entry name" value="OSMOSENSING HISTIDINE PROTEIN KINASE SLN1"/>
    <property type="match status" value="1"/>
</dbReference>
<keyword evidence="6 11" id="KW-0418">Kinase</keyword>
<evidence type="ECO:0000256" key="2">
    <source>
        <dbReference type="ARBA" id="ARBA00004127"/>
    </source>
</evidence>
<evidence type="ECO:0000256" key="1">
    <source>
        <dbReference type="ARBA" id="ARBA00000085"/>
    </source>
</evidence>
<dbReference type="SUPFAM" id="SSF47226">
    <property type="entry name" value="Histidine-containing phosphotransfer domain, HPT domain"/>
    <property type="match status" value="1"/>
</dbReference>
<dbReference type="Gene3D" id="1.20.120.160">
    <property type="entry name" value="HPT domain"/>
    <property type="match status" value="1"/>
</dbReference>
<comment type="PTM">
    <text evidence="11">Phosphorylated by RcsC.</text>
</comment>
<dbReference type="Pfam" id="PF01627">
    <property type="entry name" value="Hpt"/>
    <property type="match status" value="1"/>
</dbReference>
<dbReference type="GO" id="GO:0009927">
    <property type="term" value="F:histidine phosphotransfer kinase activity"/>
    <property type="evidence" value="ECO:0007669"/>
    <property type="project" value="InterPro"/>
</dbReference>
<dbReference type="NCBIfam" id="NF007907">
    <property type="entry name" value="PRK10618.1"/>
    <property type="match status" value="1"/>
</dbReference>
<dbReference type="GO" id="GO:0000155">
    <property type="term" value="F:phosphorelay sensor kinase activity"/>
    <property type="evidence" value="ECO:0007669"/>
    <property type="project" value="InterPro"/>
</dbReference>
<dbReference type="InterPro" id="IPR032306">
    <property type="entry name" value="RcsD_ABL"/>
</dbReference>
<evidence type="ECO:0000256" key="3">
    <source>
        <dbReference type="ARBA" id="ARBA00022553"/>
    </source>
</evidence>
<dbReference type="InterPro" id="IPR036641">
    <property type="entry name" value="HPT_dom_sf"/>
</dbReference>
<dbReference type="PROSITE" id="PS50894">
    <property type="entry name" value="HPT"/>
    <property type="match status" value="1"/>
</dbReference>
<evidence type="ECO:0000256" key="11">
    <source>
        <dbReference type="HAMAP-Rule" id="MF_00980"/>
    </source>
</evidence>
<protein>
    <recommendedName>
        <fullName evidence="11">Phosphotransferase RcsD</fullName>
        <ecNumber evidence="11">2.7.2.-</ecNumber>
    </recommendedName>
    <alternativeName>
        <fullName evidence="11">Phosphotransfer intermediate RcsD</fullName>
    </alternativeName>
</protein>
<feature type="domain" description="Histidine kinase" evidence="13">
    <location>
        <begin position="469"/>
        <end position="687"/>
    </location>
</feature>
<dbReference type="SUPFAM" id="SSF47384">
    <property type="entry name" value="Homodimeric domain of signal transducing histidine kinase"/>
    <property type="match status" value="1"/>
</dbReference>
<evidence type="ECO:0000256" key="4">
    <source>
        <dbReference type="ARBA" id="ARBA00022679"/>
    </source>
</evidence>
<keyword evidence="3 11" id="KW-0597">Phosphoprotein</keyword>
<comment type="caution">
    <text evidence="15">The sequence shown here is derived from an EMBL/GenBank/DDBJ whole genome shotgun (WGS) entry which is preliminary data.</text>
</comment>
<comment type="subunit">
    <text evidence="11">Interacts with RcsC and RcsB.</text>
</comment>
<dbReference type="GO" id="GO:0005524">
    <property type="term" value="F:ATP binding"/>
    <property type="evidence" value="ECO:0007669"/>
    <property type="project" value="UniProtKB-UniRule"/>
</dbReference>
<dbReference type="Pfam" id="PF16359">
    <property type="entry name" value="RcsD_ABL"/>
    <property type="match status" value="1"/>
</dbReference>
<comment type="caution">
    <text evidence="11">Lacks conserved residue(s) required for the propagation of feature annotation.</text>
</comment>
<evidence type="ECO:0000256" key="8">
    <source>
        <dbReference type="ARBA" id="ARBA00022989"/>
    </source>
</evidence>
<feature type="transmembrane region" description="Helical" evidence="11">
    <location>
        <begin position="316"/>
        <end position="336"/>
    </location>
</feature>
<evidence type="ECO:0000256" key="12">
    <source>
        <dbReference type="PROSITE-ProRule" id="PRU00110"/>
    </source>
</evidence>
<dbReference type="InterPro" id="IPR003594">
    <property type="entry name" value="HATPase_dom"/>
</dbReference>
<dbReference type="CDD" id="cd00088">
    <property type="entry name" value="HPT"/>
    <property type="match status" value="1"/>
</dbReference>
<keyword evidence="5 11" id="KW-0812">Transmembrane</keyword>
<evidence type="ECO:0000256" key="6">
    <source>
        <dbReference type="ARBA" id="ARBA00022777"/>
    </source>
</evidence>
<feature type="domain" description="HPt" evidence="14">
    <location>
        <begin position="817"/>
        <end position="912"/>
    </location>
</feature>
<evidence type="ECO:0000313" key="16">
    <source>
        <dbReference type="Proteomes" id="UP000294555"/>
    </source>
</evidence>
<comment type="subcellular location">
    <subcellularLocation>
        <location evidence="11">Cell inner membrane</location>
        <topology evidence="11">Multi-pass membrane protein</topology>
    </subcellularLocation>
    <subcellularLocation>
        <location evidence="2">Endomembrane system</location>
        <topology evidence="2">Multi-pass membrane protein</topology>
    </subcellularLocation>
</comment>
<name>A0A4R1NJD7_9GAMM</name>
<dbReference type="OrthoDB" id="6414457at2"/>
<dbReference type="InterPro" id="IPR036097">
    <property type="entry name" value="HisK_dim/P_sf"/>
</dbReference>
<evidence type="ECO:0000256" key="10">
    <source>
        <dbReference type="ARBA" id="ARBA00023136"/>
    </source>
</evidence>
<reference evidence="15 16" key="1">
    <citation type="submission" date="2019-02" db="EMBL/GenBank/DDBJ databases">
        <title>Investigation of anaerobic lignin degradation for improved lignocellulosic biofuels.</title>
        <authorList>
            <person name="Deangelis K."/>
        </authorList>
    </citation>
    <scope>NUCLEOTIDE SEQUENCE [LARGE SCALE GENOMIC DNA]</scope>
    <source>
        <strain evidence="15 16">159R</strain>
    </source>
</reference>
<keyword evidence="9 11" id="KW-0902">Two-component regulatory system</keyword>
<comment type="catalytic activity">
    <reaction evidence="1">
        <text>ATP + protein L-histidine = ADP + protein N-phospho-L-histidine.</text>
        <dbReference type="EC" id="2.7.13.3"/>
    </reaction>
</comment>
<dbReference type="EC" id="2.7.2.-" evidence="11"/>
<dbReference type="Gene3D" id="3.30.565.10">
    <property type="entry name" value="Histidine kinase-like ATPase, C-terminal domain"/>
    <property type="match status" value="1"/>
</dbReference>
<dbReference type="GO" id="GO:0005886">
    <property type="term" value="C:plasma membrane"/>
    <property type="evidence" value="ECO:0007669"/>
    <property type="project" value="UniProtKB-SubCell"/>
</dbReference>
<evidence type="ECO:0000259" key="14">
    <source>
        <dbReference type="PROSITE" id="PS50894"/>
    </source>
</evidence>
<keyword evidence="4 11" id="KW-0808">Transferase</keyword>
<dbReference type="InterPro" id="IPR038616">
    <property type="entry name" value="RcsD_ABL_sf"/>
</dbReference>
<dbReference type="PANTHER" id="PTHR43047">
    <property type="entry name" value="TWO-COMPONENT HISTIDINE PROTEIN KINASE"/>
    <property type="match status" value="1"/>
</dbReference>
<keyword evidence="11" id="KW-0547">Nucleotide-binding</keyword>
<organism evidence="15 16">
    <name type="scientific">Sodalis ligni</name>
    <dbReference type="NCBI Taxonomy" id="2697027"/>
    <lineage>
        <taxon>Bacteria</taxon>
        <taxon>Pseudomonadati</taxon>
        <taxon>Pseudomonadota</taxon>
        <taxon>Gammaproteobacteria</taxon>
        <taxon>Enterobacterales</taxon>
        <taxon>Bruguierivoracaceae</taxon>
        <taxon>Sodalis</taxon>
    </lineage>
</organism>
<comment type="similarity">
    <text evidence="11">Belongs to the RcsD family.</text>
</comment>
<keyword evidence="8 11" id="KW-1133">Transmembrane helix</keyword>
<proteinExistence type="inferred from homology"/>
<sequence length="912" mass="102890">MQIKNLKLTSAALTRSLILFILLLLLLSLWLFGFHAFNAYLIEKKHSMSTLTAGLQKRIDTYRFVTDQLYDLSLATNGGPKDNDGTSLKETRLRPDVFYVDKPHKKTDALIFGVHDVATLSIAADMSAYLDILWGSEGNTYSLYYLNGADNSLTLISTQPLRDTAARFEDSYISALIKSRRTEMLQQANILDQRESFSPLRKLRLQNDYYFTQRFIFNQPGHLATIMAVDLPIGDLIPLNMARANFSLVASDDADMDTDSAEAGNGDADRDNTQRVTSHIKGSTLEIGTRLVDAPLKLLYLVPLTSLTVDLLRNNLWPVVIHLLLIALSIFGIYLIRQHFLRPRENMALALRSRQILSEEVIANLPLGLLVYDFSSNNLVASNKIADHLLPHLSLQKIANLAQAHQGIIQATVNNEVYEIRMFKSRLSPDTYLFQLLDHDKEVLVNKKLQQAQQELNKNHQARRTILTNFQHELNQPLMEITTLLDGLLHAEAEEKRLRLMFNLKTEVGRLGALFDNLRLLTQLELQDWRPKQEAFSLSALVDELLAERMPALNQKGLSLFNHYRLPFNQQHTGDREAVKKILSLLLDYSIISTQYGKIVLSVDQDPSRPDTVILSLSDTGNGIDAKELANLQQPFVTQAQKDHYQRGSGLSWFLCNQLARKMGGNLDIHSKIDIGTRYRVRLTLPYVDITQQDDNEKILGGTVAMLDIANEEIQEIISDMLQQWGVECIHPEEHTLVQEHDLLLTDDPSHLEDFAILVQSNESGITPLTPCRLKVNYNLAASLLDAMLQLMELRLAQTDIIPPDEREFAGAADDPAALLSGDYLPLFVETVPVDIKRLYTEAESGDLPALAQTAHRLKGVFAMLNLLPGKLLCETLEQHIKQAIIDNDNSKIGNDIRQIDVFVIKLLQHAR</sequence>
<evidence type="ECO:0000256" key="7">
    <source>
        <dbReference type="ARBA" id="ARBA00022840"/>
    </source>
</evidence>
<keyword evidence="11" id="KW-1003">Cell membrane</keyword>
<dbReference type="PROSITE" id="PS50109">
    <property type="entry name" value="HIS_KIN"/>
    <property type="match status" value="1"/>
</dbReference>
<dbReference type="Gene3D" id="1.10.287.130">
    <property type="match status" value="1"/>
</dbReference>
<dbReference type="GO" id="GO:0016774">
    <property type="term" value="F:phosphotransferase activity, carboxyl group as acceptor"/>
    <property type="evidence" value="ECO:0007669"/>
    <property type="project" value="UniProtKB-UniRule"/>
</dbReference>
<keyword evidence="16" id="KW-1185">Reference proteome</keyword>
<evidence type="ECO:0000259" key="13">
    <source>
        <dbReference type="PROSITE" id="PS50109"/>
    </source>
</evidence>
<dbReference type="InterPro" id="IPR030861">
    <property type="entry name" value="Ptransferase_RcsD"/>
</dbReference>
<dbReference type="InterPro" id="IPR036890">
    <property type="entry name" value="HATPase_C_sf"/>
</dbReference>
<dbReference type="HAMAP" id="MF_00980">
    <property type="entry name" value="RcsD"/>
    <property type="match status" value="1"/>
</dbReference>
<evidence type="ECO:0000256" key="5">
    <source>
        <dbReference type="ARBA" id="ARBA00022692"/>
    </source>
</evidence>